<keyword evidence="3" id="KW-1185">Reference proteome</keyword>
<name>A0ABW6LFL8_9ACTN</name>
<dbReference type="RefSeq" id="WP_388387096.1">
    <property type="nucleotide sequence ID" value="NZ_JBIAFP010000007.1"/>
</dbReference>
<gene>
    <name evidence="2" type="ORF">ACFYM3_14485</name>
</gene>
<evidence type="ECO:0000256" key="1">
    <source>
        <dbReference type="SAM" id="SignalP"/>
    </source>
</evidence>
<evidence type="ECO:0000313" key="3">
    <source>
        <dbReference type="Proteomes" id="UP001601288"/>
    </source>
</evidence>
<organism evidence="2 3">
    <name type="scientific">Streptomyces massasporeus</name>
    <dbReference type="NCBI Taxonomy" id="67324"/>
    <lineage>
        <taxon>Bacteria</taxon>
        <taxon>Bacillati</taxon>
        <taxon>Actinomycetota</taxon>
        <taxon>Actinomycetes</taxon>
        <taxon>Kitasatosporales</taxon>
        <taxon>Streptomycetaceae</taxon>
        <taxon>Streptomyces</taxon>
    </lineage>
</organism>
<protein>
    <recommendedName>
        <fullName evidence="4">Secreted protein</fullName>
    </recommendedName>
</protein>
<dbReference type="EMBL" id="JBIAFP010000007">
    <property type="protein sequence ID" value="MFE9225814.1"/>
    <property type="molecule type" value="Genomic_DNA"/>
</dbReference>
<reference evidence="2 3" key="1">
    <citation type="submission" date="2024-10" db="EMBL/GenBank/DDBJ databases">
        <title>The Natural Products Discovery Center: Release of the First 8490 Sequenced Strains for Exploring Actinobacteria Biosynthetic Diversity.</title>
        <authorList>
            <person name="Kalkreuter E."/>
            <person name="Kautsar S.A."/>
            <person name="Yang D."/>
            <person name="Bader C.D."/>
            <person name="Teijaro C.N."/>
            <person name="Fluegel L."/>
            <person name="Davis C.M."/>
            <person name="Simpson J.R."/>
            <person name="Lauterbach L."/>
            <person name="Steele A.D."/>
            <person name="Gui C."/>
            <person name="Meng S."/>
            <person name="Li G."/>
            <person name="Viehrig K."/>
            <person name="Ye F."/>
            <person name="Su P."/>
            <person name="Kiefer A.F."/>
            <person name="Nichols A."/>
            <person name="Cepeda A.J."/>
            <person name="Yan W."/>
            <person name="Fan B."/>
            <person name="Jiang Y."/>
            <person name="Adhikari A."/>
            <person name="Zheng C.-J."/>
            <person name="Schuster L."/>
            <person name="Cowan T.M."/>
            <person name="Smanski M.J."/>
            <person name="Chevrette M.G."/>
            <person name="De Carvalho L.P.S."/>
            <person name="Shen B."/>
        </authorList>
    </citation>
    <scope>NUCLEOTIDE SEQUENCE [LARGE SCALE GENOMIC DNA]</scope>
    <source>
        <strain evidence="2 3">NPDC007066</strain>
    </source>
</reference>
<evidence type="ECO:0000313" key="2">
    <source>
        <dbReference type="EMBL" id="MFE9225814.1"/>
    </source>
</evidence>
<evidence type="ECO:0008006" key="4">
    <source>
        <dbReference type="Google" id="ProtNLM"/>
    </source>
</evidence>
<keyword evidence="1" id="KW-0732">Signal</keyword>
<accession>A0ABW6LFL8</accession>
<feature type="chain" id="PRO_5046637578" description="Secreted protein" evidence="1">
    <location>
        <begin position="29"/>
        <end position="197"/>
    </location>
</feature>
<feature type="signal peptide" evidence="1">
    <location>
        <begin position="1"/>
        <end position="28"/>
    </location>
</feature>
<comment type="caution">
    <text evidence="2">The sequence shown here is derived from an EMBL/GenBank/DDBJ whole genome shotgun (WGS) entry which is preliminary data.</text>
</comment>
<dbReference type="Proteomes" id="UP001601288">
    <property type="component" value="Unassembled WGS sequence"/>
</dbReference>
<proteinExistence type="predicted"/>
<sequence length="197" mass="20933">MSKKLISMAAVTGVAAAAVLVPVGSAGAAPLICDPGSKTVKWVTTGSSRVLTHKVESYEKGYSGGSRTVTKTLTHEKTITSGRSISGGAAAGFGVKKVLTSLDAHVEGAYTHEKAKTRTKSVTISDTLTKKGDYFFYRGTVKATGTWQGFRCDRGTKWIEQTWGKAQSFSAQVDGAVRCGDSVRKKSLARLVQDKYC</sequence>